<keyword evidence="5 9" id="KW-0798">TonB box</keyword>
<keyword evidence="14" id="KW-1185">Reference proteome</keyword>
<evidence type="ECO:0000256" key="9">
    <source>
        <dbReference type="RuleBase" id="RU003357"/>
    </source>
</evidence>
<dbReference type="InterPro" id="IPR012910">
    <property type="entry name" value="Plug_dom"/>
</dbReference>
<dbReference type="PROSITE" id="PS52016">
    <property type="entry name" value="TONB_DEPENDENT_REC_3"/>
    <property type="match status" value="1"/>
</dbReference>
<keyword evidence="2 8" id="KW-0813">Transport</keyword>
<proteinExistence type="inferred from homology"/>
<dbReference type="Pfam" id="PF00593">
    <property type="entry name" value="TonB_dep_Rec_b-barrel"/>
    <property type="match status" value="1"/>
</dbReference>
<evidence type="ECO:0000256" key="2">
    <source>
        <dbReference type="ARBA" id="ARBA00022448"/>
    </source>
</evidence>
<evidence type="ECO:0000256" key="8">
    <source>
        <dbReference type="PROSITE-ProRule" id="PRU01360"/>
    </source>
</evidence>
<evidence type="ECO:0000259" key="12">
    <source>
        <dbReference type="Pfam" id="PF07715"/>
    </source>
</evidence>
<keyword evidence="6 8" id="KW-0472">Membrane</keyword>
<evidence type="ECO:0000256" key="5">
    <source>
        <dbReference type="ARBA" id="ARBA00023077"/>
    </source>
</evidence>
<evidence type="ECO:0000313" key="14">
    <source>
        <dbReference type="Proteomes" id="UP000250831"/>
    </source>
</evidence>
<keyword evidence="4 8" id="KW-0812">Transmembrane</keyword>
<evidence type="ECO:0000256" key="7">
    <source>
        <dbReference type="ARBA" id="ARBA00023237"/>
    </source>
</evidence>
<name>A0A363NUU6_9SPHI</name>
<dbReference type="InterPro" id="IPR037066">
    <property type="entry name" value="Plug_dom_sf"/>
</dbReference>
<dbReference type="NCBIfam" id="TIGR04057">
    <property type="entry name" value="SusC_RagA_signa"/>
    <property type="match status" value="1"/>
</dbReference>
<dbReference type="InterPro" id="IPR023997">
    <property type="entry name" value="TonB-dep_OMP_SusC/RagA_CS"/>
</dbReference>
<evidence type="ECO:0000259" key="11">
    <source>
        <dbReference type="Pfam" id="PF00593"/>
    </source>
</evidence>
<keyword evidence="10" id="KW-0732">Signal</keyword>
<dbReference type="InterPro" id="IPR036942">
    <property type="entry name" value="Beta-barrel_TonB_sf"/>
</dbReference>
<evidence type="ECO:0000256" key="6">
    <source>
        <dbReference type="ARBA" id="ARBA00023136"/>
    </source>
</evidence>
<dbReference type="OrthoDB" id="9768177at2"/>
<reference evidence="13 14" key="1">
    <citation type="submission" date="2018-04" db="EMBL/GenBank/DDBJ databases">
        <title>Sphingobacterium sp. M46 Genome.</title>
        <authorList>
            <person name="Cheng J."/>
            <person name="Li Y."/>
        </authorList>
    </citation>
    <scope>NUCLEOTIDE SEQUENCE [LARGE SCALE GENOMIC DNA]</scope>
    <source>
        <strain evidence="13 14">M46</strain>
    </source>
</reference>
<evidence type="ECO:0000256" key="1">
    <source>
        <dbReference type="ARBA" id="ARBA00004571"/>
    </source>
</evidence>
<dbReference type="NCBIfam" id="TIGR04056">
    <property type="entry name" value="OMP_RagA_SusC"/>
    <property type="match status" value="1"/>
</dbReference>
<evidence type="ECO:0000256" key="4">
    <source>
        <dbReference type="ARBA" id="ARBA00022692"/>
    </source>
</evidence>
<dbReference type="Gene3D" id="2.170.130.10">
    <property type="entry name" value="TonB-dependent receptor, plug domain"/>
    <property type="match status" value="1"/>
</dbReference>
<dbReference type="Gene3D" id="2.40.170.20">
    <property type="entry name" value="TonB-dependent receptor, beta-barrel domain"/>
    <property type="match status" value="1"/>
</dbReference>
<evidence type="ECO:0000313" key="13">
    <source>
        <dbReference type="EMBL" id="PUV24421.1"/>
    </source>
</evidence>
<dbReference type="InterPro" id="IPR023996">
    <property type="entry name" value="TonB-dep_OMP_SusC/RagA"/>
</dbReference>
<gene>
    <name evidence="13" type="ORF">DCO56_13835</name>
</gene>
<dbReference type="EMBL" id="QCXX01000003">
    <property type="protein sequence ID" value="PUV24421.1"/>
    <property type="molecule type" value="Genomic_DNA"/>
</dbReference>
<protein>
    <submittedName>
        <fullName evidence="13">SusC/RagA family TonB-linked outer membrane protein</fullName>
    </submittedName>
</protein>
<comment type="similarity">
    <text evidence="8 9">Belongs to the TonB-dependent receptor family.</text>
</comment>
<evidence type="ECO:0000256" key="3">
    <source>
        <dbReference type="ARBA" id="ARBA00022452"/>
    </source>
</evidence>
<keyword evidence="7 8" id="KW-0998">Cell outer membrane</keyword>
<comment type="caution">
    <text evidence="13">The sequence shown here is derived from an EMBL/GenBank/DDBJ whole genome shotgun (WGS) entry which is preliminary data.</text>
</comment>
<dbReference type="Pfam" id="PF07715">
    <property type="entry name" value="Plug"/>
    <property type="match status" value="1"/>
</dbReference>
<sequence>MKILCTAAVFLLIGGQGLQAQQKLSTKRVNFETGKTSALDAAEKFITEHVREYGYSSEDLKNYMVQPTKCKNELVLDCLKKVLKDVPVEVLLFEDNALIIRKKKNKSTSSLQETIAPVIAQKDTLNDLRTRQIEETILVNAGYYKVADKNRTGSIAKVSAKDIENQPVTNVLSSVQGRMAGVNIVQNSGVPGGGFDIQIRGQNSLRTGSFTTPNGNTPLYVVDGVPISEIPSSQISSVTIPNGSISPLNSINPNDIASIEVLKDADATAIYGSRGANGVILITTKKGKTGRVSLNFSTNYGISEAVSNLKLLNKDEYLQMRRDAYANDGITTYPSNAYDINGTWDQNHETDWIKTLIGKKAALSNTQLSLNGGSETTNFMVSLGHDEQTTVFGQGFKYSSNTFNSNISHRSTDNKFQISVSNMFSQQKNNMIRTDMTRNAYLLAPISPQLYNDDGGLNWENNTFTNPLAAYNASYDNDTKLFQTNLNTEYRIFNDLKLKLNSGVNYTTVEELSLTPNTVYSPYLATGASSTSSQAHKKSQELFSFIAEPQLNWQKNWNNHHLEALIGGSFQRNLRKADERLGIGFESNQFITNIGAAKTVMTLEDSNIEYRYAALFGRLNYQYKGRYILNLTGRRDGSSRFGPNNRFANFGAVGAAWLFSKEAGVQDLTWLSFGKLRGSYGSAGSDNIGDFQYLDNYAVSSSLIYNNTTGLSPTRLYNPDYSWEITRKLETALELGFFKNRLNLTTAWYRNRSSSQLVGYQLSAVTGFTSVIANLAATIENTGFEVELSGSPLIGDKLKWESGFNISFPRNKLLSFPGLAGSSYANQYVIGQPTNILKLYQLDGVNPSTGQYQFTDFNGDGKISSPDDRQVIENLGVKFFGGWNNNLTYRNWNLSILFQFVKKRGLNYNSVIPMPGLMNNQPVEVLNVWSPENPHGLYMPYSTKNSTSHALFRSSTATVSDASFIRLKNVHLAYKLPLKSKVFKNVTIYFQGQNLWTWTKFFGVDPEATTPGYLPPLRTYSFGAQFNL</sequence>
<dbReference type="RefSeq" id="WP_108634347.1">
    <property type="nucleotide sequence ID" value="NZ_QCXX01000003.1"/>
</dbReference>
<feature type="chain" id="PRO_5016882584" evidence="10">
    <location>
        <begin position="21"/>
        <end position="1028"/>
    </location>
</feature>
<dbReference type="GO" id="GO:0009279">
    <property type="term" value="C:cell outer membrane"/>
    <property type="evidence" value="ECO:0007669"/>
    <property type="project" value="UniProtKB-SubCell"/>
</dbReference>
<dbReference type="AlphaFoldDB" id="A0A363NUU6"/>
<dbReference type="InterPro" id="IPR039426">
    <property type="entry name" value="TonB-dep_rcpt-like"/>
</dbReference>
<evidence type="ECO:0000256" key="10">
    <source>
        <dbReference type="SAM" id="SignalP"/>
    </source>
</evidence>
<feature type="domain" description="TonB-dependent receptor plug" evidence="12">
    <location>
        <begin position="150"/>
        <end position="279"/>
    </location>
</feature>
<accession>A0A363NUU6</accession>
<organism evidence="13 14">
    <name type="scientific">Sphingobacterium athyrii</name>
    <dbReference type="NCBI Taxonomy" id="2152717"/>
    <lineage>
        <taxon>Bacteria</taxon>
        <taxon>Pseudomonadati</taxon>
        <taxon>Bacteroidota</taxon>
        <taxon>Sphingobacteriia</taxon>
        <taxon>Sphingobacteriales</taxon>
        <taxon>Sphingobacteriaceae</taxon>
        <taxon>Sphingobacterium</taxon>
    </lineage>
</organism>
<feature type="signal peptide" evidence="10">
    <location>
        <begin position="1"/>
        <end position="20"/>
    </location>
</feature>
<dbReference type="InterPro" id="IPR000531">
    <property type="entry name" value="Beta-barrel_TonB"/>
</dbReference>
<feature type="domain" description="TonB-dependent receptor-like beta-barrel" evidence="11">
    <location>
        <begin position="450"/>
        <end position="995"/>
    </location>
</feature>
<dbReference type="Proteomes" id="UP000250831">
    <property type="component" value="Unassembled WGS sequence"/>
</dbReference>
<comment type="subcellular location">
    <subcellularLocation>
        <location evidence="1 8">Cell outer membrane</location>
        <topology evidence="1 8">Multi-pass membrane protein</topology>
    </subcellularLocation>
</comment>
<dbReference type="SUPFAM" id="SSF56935">
    <property type="entry name" value="Porins"/>
    <property type="match status" value="1"/>
</dbReference>
<keyword evidence="3 8" id="KW-1134">Transmembrane beta strand</keyword>